<accession>B6EIR5</accession>
<keyword evidence="3" id="KW-1185">Reference proteome</keyword>
<sequence>MVLSVREVFMRVLCQCGTAAIVSRNNITEAVCELSCSCKDAECGHSFITSICYKHTLVHSHIELHNGATMEGNRIRCGCGERAVIKKTNRLSYDCADLYCECKNTNCKHQFVMSLYYSHTLSPSAKTTDTLVYSLIKALPPQTRHDLGRQLSMF</sequence>
<reference evidence="2 3" key="1">
    <citation type="journal article" date="2008" name="BMC Genomics">
        <title>The genome sequence of the fish pathogen Aliivibrio salmonicida strain LFI1238 shows extensive evidence of gene decay.</title>
        <authorList>
            <person name="Hjerde E."/>
            <person name="Lorentzen M.S."/>
            <person name="Holden M.T."/>
            <person name="Seeger K."/>
            <person name="Paulsen S."/>
            <person name="Bason N."/>
            <person name="Churcher C."/>
            <person name="Harris D."/>
            <person name="Norbertczak H."/>
            <person name="Quail M.A."/>
            <person name="Sanders S."/>
            <person name="Thurston S."/>
            <person name="Parkhill J."/>
            <person name="Willassen N.P."/>
            <person name="Thomson N.R."/>
        </authorList>
    </citation>
    <scope>NUCLEOTIDE SEQUENCE [LARGE SCALE GENOMIC DNA]</scope>
    <source>
        <strain evidence="2 3">LFI1238</strain>
    </source>
</reference>
<dbReference type="HOGENOM" id="CLU_1700535_0_0_6"/>
<evidence type="ECO:0000259" key="1">
    <source>
        <dbReference type="Pfam" id="PF04606"/>
    </source>
</evidence>
<name>B6EIR5_ALISL</name>
<dbReference type="AlphaFoldDB" id="B6EIR5"/>
<dbReference type="Proteomes" id="UP000001730">
    <property type="component" value="Chromosome 1"/>
</dbReference>
<evidence type="ECO:0000313" key="2">
    <source>
        <dbReference type="EMBL" id="CAQ78709.1"/>
    </source>
</evidence>
<organism evidence="2 3">
    <name type="scientific">Aliivibrio salmonicida (strain LFI1238)</name>
    <name type="common">Vibrio salmonicida (strain LFI1238)</name>
    <dbReference type="NCBI Taxonomy" id="316275"/>
    <lineage>
        <taxon>Bacteria</taxon>
        <taxon>Pseudomonadati</taxon>
        <taxon>Pseudomonadota</taxon>
        <taxon>Gammaproteobacteria</taxon>
        <taxon>Vibrionales</taxon>
        <taxon>Vibrionaceae</taxon>
        <taxon>Aliivibrio</taxon>
    </lineage>
</organism>
<dbReference type="Pfam" id="PF04606">
    <property type="entry name" value="Ogr_Delta"/>
    <property type="match status" value="1"/>
</dbReference>
<protein>
    <submittedName>
        <fullName evidence="2">Phage zinc-binding transcriptional activator</fullName>
    </submittedName>
</protein>
<evidence type="ECO:0000313" key="3">
    <source>
        <dbReference type="Proteomes" id="UP000001730"/>
    </source>
</evidence>
<dbReference type="EMBL" id="FM178379">
    <property type="protein sequence ID" value="CAQ78709.1"/>
    <property type="molecule type" value="Genomic_DNA"/>
</dbReference>
<dbReference type="eggNOG" id="ENOG5032AMN">
    <property type="taxonomic scope" value="Bacteria"/>
</dbReference>
<dbReference type="InterPro" id="IPR007684">
    <property type="entry name" value="Znf_Ogr/Delta"/>
</dbReference>
<gene>
    <name evidence="2" type="ordered locus">VSAL_I1024</name>
</gene>
<dbReference type="KEGG" id="vsa:VSAL_I1024"/>
<proteinExistence type="predicted"/>
<feature type="domain" description="Zinc finger Ogr/Delta-type" evidence="1">
    <location>
        <begin position="79"/>
        <end position="121"/>
    </location>
</feature>